<keyword evidence="2" id="KW-1133">Transmembrane helix</keyword>
<dbReference type="AlphaFoldDB" id="A0A6G1U4D0"/>
<keyword evidence="2" id="KW-0472">Membrane</keyword>
<evidence type="ECO:0000259" key="3">
    <source>
        <dbReference type="Pfam" id="PF12773"/>
    </source>
</evidence>
<evidence type="ECO:0000313" key="5">
    <source>
        <dbReference type="Proteomes" id="UP000480425"/>
    </source>
</evidence>
<dbReference type="InterPro" id="IPR025874">
    <property type="entry name" value="DZR"/>
</dbReference>
<evidence type="ECO:0000256" key="2">
    <source>
        <dbReference type="SAM" id="Phobius"/>
    </source>
</evidence>
<gene>
    <name evidence="4" type="ORF">F7D73_15345</name>
</gene>
<dbReference type="OrthoDB" id="1078822at2"/>
<feature type="region of interest" description="Disordered" evidence="1">
    <location>
        <begin position="89"/>
        <end position="145"/>
    </location>
</feature>
<organism evidence="4 5">
    <name type="scientific">Segatella copri</name>
    <dbReference type="NCBI Taxonomy" id="165179"/>
    <lineage>
        <taxon>Bacteria</taxon>
        <taxon>Pseudomonadati</taxon>
        <taxon>Bacteroidota</taxon>
        <taxon>Bacteroidia</taxon>
        <taxon>Bacteroidales</taxon>
        <taxon>Prevotellaceae</taxon>
        <taxon>Segatella</taxon>
    </lineage>
</organism>
<sequence length="434" mass="48043">MAIIKCPECGRQISDKAPTCPSCGVEIAGKITKCPNCGEVYFNYLEMCPNCQTPNPTLVGGRGGISPAPSAPGQPAQPVEPVAPVLQPARQTMQQPARPATTEMSARPANPGMPATPPPPPVRPTAANGNGGEQNPENKEPEKKKGTRSILIISLIFSVLVLGILYYFYDNANKNKEMEAYEYAMQSTDPMVLQSYLDTYKDADEAHRDSITAHLDRLKQTDQDWTNAVVSGSKDALQAYLEKYPNSIHKQEAINKIDSIDWNVAKNADTADAYQTYLDDHRDGSHIEEAENALKKVKGRDLQPEEKEFISSLYRQFFQSINAHDGDGLLANCEDILSSLLGKNSAPKSDVVTFMDKLYKEDVANMNWHINNDYQIKKREIGDSEYEYQVVFTAKQVVDKTDGSKHEQLFKISSTVSPDLKISSFNMSKVTPAQ</sequence>
<comment type="caution">
    <text evidence="4">The sequence shown here is derived from an EMBL/GenBank/DDBJ whole genome shotgun (WGS) entry which is preliminary data.</text>
</comment>
<feature type="domain" description="DZANK-type" evidence="3">
    <location>
        <begin position="6"/>
        <end position="51"/>
    </location>
</feature>
<feature type="transmembrane region" description="Helical" evidence="2">
    <location>
        <begin position="149"/>
        <end position="169"/>
    </location>
</feature>
<protein>
    <submittedName>
        <fullName evidence="4">Zinc-ribbon domain-containing protein</fullName>
    </submittedName>
</protein>
<keyword evidence="2" id="KW-0812">Transmembrane</keyword>
<accession>A0A6G1U4D0</accession>
<dbReference type="EMBL" id="VZCB01000101">
    <property type="protein sequence ID" value="MQN82286.1"/>
    <property type="molecule type" value="Genomic_DNA"/>
</dbReference>
<proteinExistence type="predicted"/>
<dbReference type="RefSeq" id="WP_153126116.1">
    <property type="nucleotide sequence ID" value="NZ_VZCB01000101.1"/>
</dbReference>
<reference evidence="4 5" key="1">
    <citation type="submission" date="2019-09" db="EMBL/GenBank/DDBJ databases">
        <title>Distinct polysaccharide growth profiles of human intestinal Prevotella copri isolates.</title>
        <authorList>
            <person name="Fehlner-Peach H."/>
            <person name="Magnabosco C."/>
            <person name="Raghavan V."/>
            <person name="Scher J.U."/>
            <person name="Tett A."/>
            <person name="Cox L.M."/>
            <person name="Gottsegen C."/>
            <person name="Watters A."/>
            <person name="Wiltshire- Gordon J.D."/>
            <person name="Segata N."/>
            <person name="Bonneau R."/>
            <person name="Littman D.R."/>
        </authorList>
    </citation>
    <scope>NUCLEOTIDE SEQUENCE [LARGE SCALE GENOMIC DNA]</scope>
    <source>
        <strain evidence="5">iA622</strain>
    </source>
</reference>
<evidence type="ECO:0000313" key="4">
    <source>
        <dbReference type="EMBL" id="MQN82286.1"/>
    </source>
</evidence>
<dbReference type="Pfam" id="PF12773">
    <property type="entry name" value="DZR"/>
    <property type="match status" value="1"/>
</dbReference>
<evidence type="ECO:0000256" key="1">
    <source>
        <dbReference type="SAM" id="MobiDB-lite"/>
    </source>
</evidence>
<name>A0A6G1U4D0_9BACT</name>
<dbReference type="Proteomes" id="UP000480425">
    <property type="component" value="Unassembled WGS sequence"/>
</dbReference>
<feature type="compositionally biased region" description="Pro residues" evidence="1">
    <location>
        <begin position="114"/>
        <end position="123"/>
    </location>
</feature>